<gene>
    <name evidence="2" type="ORF">SAMN05421737_105195</name>
</gene>
<dbReference type="SUPFAM" id="SSF88713">
    <property type="entry name" value="Glycoside hydrolase/deacetylase"/>
    <property type="match status" value="1"/>
</dbReference>
<dbReference type="PANTHER" id="PTHR30105">
    <property type="entry name" value="UNCHARACTERIZED YIBQ-RELATED"/>
    <property type="match status" value="1"/>
</dbReference>
<evidence type="ECO:0008006" key="4">
    <source>
        <dbReference type="Google" id="ProtNLM"/>
    </source>
</evidence>
<dbReference type="InterPro" id="IPR011330">
    <property type="entry name" value="Glyco_hydro/deAcase_b/a-brl"/>
</dbReference>
<dbReference type="GO" id="GO:0005975">
    <property type="term" value="P:carbohydrate metabolic process"/>
    <property type="evidence" value="ECO:0007669"/>
    <property type="project" value="InterPro"/>
</dbReference>
<dbReference type="AlphaFoldDB" id="A0A1G6IXF8"/>
<organism evidence="2 3">
    <name type="scientific">Shouchella lonarensis</name>
    <dbReference type="NCBI Taxonomy" id="1464122"/>
    <lineage>
        <taxon>Bacteria</taxon>
        <taxon>Bacillati</taxon>
        <taxon>Bacillota</taxon>
        <taxon>Bacilli</taxon>
        <taxon>Bacillales</taxon>
        <taxon>Bacillaceae</taxon>
        <taxon>Shouchella</taxon>
    </lineage>
</organism>
<keyword evidence="3" id="KW-1185">Reference proteome</keyword>
<protein>
    <recommendedName>
        <fullName evidence="4">Divergent polysaccharide deacetylase</fullName>
    </recommendedName>
</protein>
<evidence type="ECO:0000313" key="2">
    <source>
        <dbReference type="EMBL" id="SDC11232.1"/>
    </source>
</evidence>
<dbReference type="InterPro" id="IPR006837">
    <property type="entry name" value="Divergent_DAC"/>
</dbReference>
<evidence type="ECO:0000256" key="1">
    <source>
        <dbReference type="SAM" id="SignalP"/>
    </source>
</evidence>
<dbReference type="PANTHER" id="PTHR30105:SF2">
    <property type="entry name" value="DIVERGENT POLYSACCHARIDE DEACETYLASE SUPERFAMILY"/>
    <property type="match status" value="1"/>
</dbReference>
<keyword evidence="1" id="KW-0732">Signal</keyword>
<reference evidence="3" key="1">
    <citation type="submission" date="2016-09" db="EMBL/GenBank/DDBJ databases">
        <authorList>
            <person name="Varghese N."/>
            <person name="Submissions S."/>
        </authorList>
    </citation>
    <scope>NUCLEOTIDE SEQUENCE [LARGE SCALE GENOMIC DNA]</scope>
    <source>
        <strain evidence="3">25nlg</strain>
    </source>
</reference>
<dbReference type="OrthoDB" id="9784811at2"/>
<dbReference type="STRING" id="1464122.SAMN05421737_105195"/>
<accession>A0A1G6IXF8</accession>
<dbReference type="RefSeq" id="WP_090775543.1">
    <property type="nucleotide sequence ID" value="NZ_FMYM01000005.1"/>
</dbReference>
<feature type="signal peptide" evidence="1">
    <location>
        <begin position="1"/>
        <end position="29"/>
    </location>
</feature>
<evidence type="ECO:0000313" key="3">
    <source>
        <dbReference type="Proteomes" id="UP000242662"/>
    </source>
</evidence>
<sequence length="269" mass="30009">MCRSSYKKSLIVVSVFLWFSLSFSNVATAHKAAIIIDDFGGDVGGVEQFLNATFPVTAAIMPFQDYSIAQDKQAFDAGLEVIIHMPMEPKKGKRSWLGPKAITTDLSNSEIMHLLEEALERVPHARGLNNHMGSKAMEDERIVRCVVSFAKDHHLYLIDSGTTARSVLPTVATEEGVPFLVRNIFLDDTLANRHHVYQKMQQFIQIAQKEHTAIAIGHVGVKGEETYAGITQALPNLKKQGIELVYPSEWLTPKFDTDLYRITKKGARP</sequence>
<dbReference type="Pfam" id="PF04748">
    <property type="entry name" value="Polysacc_deac_2"/>
    <property type="match status" value="1"/>
</dbReference>
<dbReference type="CDD" id="cd10936">
    <property type="entry name" value="CE4_DAC2"/>
    <property type="match status" value="1"/>
</dbReference>
<name>A0A1G6IXF8_9BACI</name>
<proteinExistence type="predicted"/>
<dbReference type="EMBL" id="FMYM01000005">
    <property type="protein sequence ID" value="SDC11232.1"/>
    <property type="molecule type" value="Genomic_DNA"/>
</dbReference>
<dbReference type="Proteomes" id="UP000242662">
    <property type="component" value="Unassembled WGS sequence"/>
</dbReference>
<feature type="chain" id="PRO_5038989367" description="Divergent polysaccharide deacetylase" evidence="1">
    <location>
        <begin position="30"/>
        <end position="269"/>
    </location>
</feature>
<dbReference type="Gene3D" id="3.20.20.370">
    <property type="entry name" value="Glycoside hydrolase/deacetylase"/>
    <property type="match status" value="1"/>
</dbReference>